<proteinExistence type="predicted"/>
<gene>
    <name evidence="2" type="ORF">CFOLD11_43180</name>
</gene>
<keyword evidence="1" id="KW-1133">Transmembrane helix</keyword>
<keyword evidence="1" id="KW-0812">Transmembrane</keyword>
<dbReference type="EMBL" id="BQXY01000012">
    <property type="protein sequence ID" value="GKU27491.1"/>
    <property type="molecule type" value="Genomic_DNA"/>
</dbReference>
<protein>
    <submittedName>
        <fullName evidence="2">Uncharacterized protein</fullName>
    </submittedName>
</protein>
<evidence type="ECO:0000313" key="3">
    <source>
        <dbReference type="Proteomes" id="UP001057868"/>
    </source>
</evidence>
<keyword evidence="1" id="KW-0472">Membrane</keyword>
<reference evidence="2" key="1">
    <citation type="journal article" date="2023" name="Int. J. Syst. Evol. Microbiol.">
        <title>&lt;i&gt;Clostridium folliculivorans&lt;/i&gt; sp. nov., isolated from soil samples of an organic paddy in Japan.</title>
        <authorList>
            <person name="Tazawa J."/>
            <person name="Kobayashi H."/>
            <person name="Tanizawa Y."/>
            <person name="Uchino A."/>
            <person name="Tanaka F."/>
            <person name="Urashima Y."/>
            <person name="Miura S."/>
            <person name="Sakamoto M."/>
            <person name="Ohkuma M."/>
            <person name="Tohno M."/>
        </authorList>
    </citation>
    <scope>NUCLEOTIDE SEQUENCE</scope>
    <source>
        <strain evidence="2">D1-1</strain>
    </source>
</reference>
<sequence length="67" mass="7565">MRKITVNQNSNFIMKSLVLKIIAIVTLELVLSLMRILDLNILNDSLLGNVLLEATIEQSFICYSLLT</sequence>
<organism evidence="2 3">
    <name type="scientific">Clostridium folliculivorans</name>
    <dbReference type="NCBI Taxonomy" id="2886038"/>
    <lineage>
        <taxon>Bacteria</taxon>
        <taxon>Bacillati</taxon>
        <taxon>Bacillota</taxon>
        <taxon>Clostridia</taxon>
        <taxon>Eubacteriales</taxon>
        <taxon>Clostridiaceae</taxon>
        <taxon>Clostridium</taxon>
    </lineage>
</organism>
<dbReference type="Proteomes" id="UP001057868">
    <property type="component" value="Unassembled WGS sequence"/>
</dbReference>
<comment type="caution">
    <text evidence="2">The sequence shown here is derived from an EMBL/GenBank/DDBJ whole genome shotgun (WGS) entry which is preliminary data.</text>
</comment>
<accession>A0A9W5Y6D8</accession>
<dbReference type="AlphaFoldDB" id="A0A9W5Y6D8"/>
<name>A0A9W5Y6D8_9CLOT</name>
<evidence type="ECO:0000313" key="2">
    <source>
        <dbReference type="EMBL" id="GKU27491.1"/>
    </source>
</evidence>
<keyword evidence="3" id="KW-1185">Reference proteome</keyword>
<evidence type="ECO:0000256" key="1">
    <source>
        <dbReference type="SAM" id="Phobius"/>
    </source>
</evidence>
<feature type="transmembrane region" description="Helical" evidence="1">
    <location>
        <begin position="12"/>
        <end position="34"/>
    </location>
</feature>